<evidence type="ECO:0000313" key="2">
    <source>
        <dbReference type="Proteomes" id="UP000231070"/>
    </source>
</evidence>
<protein>
    <submittedName>
        <fullName evidence="1">Uncharacterized protein</fullName>
    </submittedName>
</protein>
<gene>
    <name evidence="1" type="ORF">CJ014_14905</name>
</gene>
<sequence>MAEFRAPKPQFSLATRRDHVNRMANLMTTHNRREVSGRRLREEEAVLMERHSADVIGTFNWLIDNEQDIARWLEAPAEARAIVLNYLDVAVVAARKAMESVGK</sequence>
<evidence type="ECO:0000313" key="1">
    <source>
        <dbReference type="EMBL" id="PIO98604.1"/>
    </source>
</evidence>
<dbReference type="AlphaFoldDB" id="A0A2G9WVB0"/>
<dbReference type="EMBL" id="NQVN01000009">
    <property type="protein sequence ID" value="PIO98604.1"/>
    <property type="molecule type" value="Genomic_DNA"/>
</dbReference>
<dbReference type="Proteomes" id="UP000231070">
    <property type="component" value="Unassembled WGS sequence"/>
</dbReference>
<accession>A0A2G9WVB0</accession>
<dbReference type="OrthoDB" id="8454541at2"/>
<proteinExistence type="predicted"/>
<reference evidence="1 2" key="1">
    <citation type="submission" date="2017-08" db="EMBL/GenBank/DDBJ databases">
        <title>Pleomorphomonas carboxidotrophicus sp. nov., a new mesophilic hydrogenogenic carboxidotroph.</title>
        <authorList>
            <person name="Esquivel-Elizondo S."/>
            <person name="Krajmalnik-Brown R."/>
            <person name="Maldonado J."/>
        </authorList>
    </citation>
    <scope>NUCLEOTIDE SEQUENCE [LARGE SCALE GENOMIC DNA]</scope>
    <source>
        <strain evidence="1 2">SVCO-16</strain>
    </source>
</reference>
<dbReference type="RefSeq" id="WP_100081279.1">
    <property type="nucleotide sequence ID" value="NZ_NQVN01000009.1"/>
</dbReference>
<comment type="caution">
    <text evidence="1">The sequence shown here is derived from an EMBL/GenBank/DDBJ whole genome shotgun (WGS) entry which is preliminary data.</text>
</comment>
<keyword evidence="2" id="KW-1185">Reference proteome</keyword>
<name>A0A2G9WVB0_9HYPH</name>
<organism evidence="1 2">
    <name type="scientific">Pleomorphomonas carboxyditropha</name>
    <dbReference type="NCBI Taxonomy" id="2023338"/>
    <lineage>
        <taxon>Bacteria</taxon>
        <taxon>Pseudomonadati</taxon>
        <taxon>Pseudomonadota</taxon>
        <taxon>Alphaproteobacteria</taxon>
        <taxon>Hyphomicrobiales</taxon>
        <taxon>Pleomorphomonadaceae</taxon>
        <taxon>Pleomorphomonas</taxon>
    </lineage>
</organism>